<dbReference type="InterPro" id="IPR000504">
    <property type="entry name" value="RRM_dom"/>
</dbReference>
<dbReference type="SMART" id="SM00360">
    <property type="entry name" value="RRM"/>
    <property type="match status" value="1"/>
</dbReference>
<dbReference type="InterPro" id="IPR006767">
    <property type="entry name" value="Cwf19-like_C_dom-2"/>
</dbReference>
<reference evidence="3 4" key="1">
    <citation type="journal article" date="2024" name="Nat. Commun.">
        <title>Phylogenomics reveals the evolutionary origins of lichenization in chlorophyte algae.</title>
        <authorList>
            <person name="Puginier C."/>
            <person name="Libourel C."/>
            <person name="Otte J."/>
            <person name="Skaloud P."/>
            <person name="Haon M."/>
            <person name="Grisel S."/>
            <person name="Petersen M."/>
            <person name="Berrin J.G."/>
            <person name="Delaux P.M."/>
            <person name="Dal Grande F."/>
            <person name="Keller J."/>
        </authorList>
    </citation>
    <scope>NUCLEOTIDE SEQUENCE [LARGE SCALE GENOMIC DNA]</scope>
    <source>
        <strain evidence="3 4">SAG 2043</strain>
    </source>
</reference>
<name>A0AAW1PSB1_9CHLO</name>
<dbReference type="InterPro" id="IPR035979">
    <property type="entry name" value="RBD_domain_sf"/>
</dbReference>
<feature type="domain" description="RRM" evidence="2">
    <location>
        <begin position="323"/>
        <end position="399"/>
    </location>
</feature>
<dbReference type="Gene3D" id="3.30.428.10">
    <property type="entry name" value="HIT-like"/>
    <property type="match status" value="1"/>
</dbReference>
<dbReference type="GO" id="GO:0000398">
    <property type="term" value="P:mRNA splicing, via spliceosome"/>
    <property type="evidence" value="ECO:0007669"/>
    <property type="project" value="TreeGrafter"/>
</dbReference>
<keyword evidence="1" id="KW-0694">RNA-binding</keyword>
<proteinExistence type="predicted"/>
<dbReference type="GO" id="GO:0003723">
    <property type="term" value="F:RNA binding"/>
    <property type="evidence" value="ECO:0007669"/>
    <property type="project" value="UniProtKB-UniRule"/>
</dbReference>
<gene>
    <name evidence="3" type="ORF">WJX72_005124</name>
</gene>
<organism evidence="3 4">
    <name type="scientific">[Myrmecia] bisecta</name>
    <dbReference type="NCBI Taxonomy" id="41462"/>
    <lineage>
        <taxon>Eukaryota</taxon>
        <taxon>Viridiplantae</taxon>
        <taxon>Chlorophyta</taxon>
        <taxon>core chlorophytes</taxon>
        <taxon>Trebouxiophyceae</taxon>
        <taxon>Trebouxiales</taxon>
        <taxon>Trebouxiaceae</taxon>
        <taxon>Myrmecia</taxon>
    </lineage>
</organism>
<dbReference type="EMBL" id="JALJOR010000009">
    <property type="protein sequence ID" value="KAK9811513.1"/>
    <property type="molecule type" value="Genomic_DNA"/>
</dbReference>
<dbReference type="GO" id="GO:0071014">
    <property type="term" value="C:post-mRNA release spliceosomal complex"/>
    <property type="evidence" value="ECO:0007669"/>
    <property type="project" value="TreeGrafter"/>
</dbReference>
<evidence type="ECO:0000313" key="4">
    <source>
        <dbReference type="Proteomes" id="UP001489004"/>
    </source>
</evidence>
<keyword evidence="4" id="KW-1185">Reference proteome</keyword>
<dbReference type="Pfam" id="PF00076">
    <property type="entry name" value="RRM_1"/>
    <property type="match status" value="1"/>
</dbReference>
<evidence type="ECO:0000259" key="2">
    <source>
        <dbReference type="PROSITE" id="PS50102"/>
    </source>
</evidence>
<dbReference type="Gene3D" id="3.30.70.330">
    <property type="match status" value="1"/>
</dbReference>
<dbReference type="SUPFAM" id="SSF54197">
    <property type="entry name" value="HIT-like"/>
    <property type="match status" value="1"/>
</dbReference>
<dbReference type="CDD" id="cd07380">
    <property type="entry name" value="MPP_CWF19_N"/>
    <property type="match status" value="1"/>
</dbReference>
<dbReference type="Proteomes" id="UP001489004">
    <property type="component" value="Unassembled WGS sequence"/>
</dbReference>
<dbReference type="InterPro" id="IPR040194">
    <property type="entry name" value="Cwf19-like"/>
</dbReference>
<dbReference type="PROSITE" id="PS50102">
    <property type="entry name" value="RRM"/>
    <property type="match status" value="1"/>
</dbReference>
<accession>A0AAW1PSB1</accession>
<protein>
    <recommendedName>
        <fullName evidence="2">RRM domain-containing protein</fullName>
    </recommendedName>
</protein>
<dbReference type="InterPro" id="IPR006768">
    <property type="entry name" value="Cwf19-like_C_dom-1"/>
</dbReference>
<evidence type="ECO:0000256" key="1">
    <source>
        <dbReference type="PROSITE-ProRule" id="PRU00176"/>
    </source>
</evidence>
<dbReference type="SUPFAM" id="SSF54928">
    <property type="entry name" value="RNA-binding domain, RBD"/>
    <property type="match status" value="1"/>
</dbReference>
<comment type="caution">
    <text evidence="3">The sequence shown here is derived from an EMBL/GenBank/DDBJ whole genome shotgun (WGS) entry which is preliminary data.</text>
</comment>
<dbReference type="Pfam" id="PF04677">
    <property type="entry name" value="CwfJ_C_1"/>
    <property type="match status" value="1"/>
</dbReference>
<dbReference type="InterPro" id="IPR012677">
    <property type="entry name" value="Nucleotide-bd_a/b_plait_sf"/>
</dbReference>
<dbReference type="InterPro" id="IPR036265">
    <property type="entry name" value="HIT-like_sf"/>
</dbReference>
<dbReference type="PANTHER" id="PTHR12072:SF4">
    <property type="entry name" value="CWF19-LIKE PROTEIN 1"/>
    <property type="match status" value="1"/>
</dbReference>
<dbReference type="Pfam" id="PF04676">
    <property type="entry name" value="CwfJ_C_2"/>
    <property type="match status" value="1"/>
</dbReference>
<sequence>MAARKVLLSGPCHGKLSALFKRVAAVNKSNGPFDVLLCSGQFFAAGDEADQEDTELQAYLDGSKPVPVPTYFIGAHGKGARKAMQALAAANSDRINYLGRAGVQTVAGLTVAYLDGSQLAVSDGQKLLSLQYNDSCLYYNEDDVRRVKAAADAAGDVDVFLTCEWPEGITSAVPSNTLPEALTDHSGSKTVSELALSVRPRYHVAGSKPVFFARLPYMNRDLGVGAHASRFVGLAAVGNADKQKSLHALALVPAADMVLAALTQKPEGCTASPYENAVGGKRQHAEDENLGEQSWRWQDNKRQKPNHAAPSLGRPGVVKDDKCTIYVKNLPFRAEEGDLEAFFAQCGKVVDVRRGLNAEGKLNGFGFIQFATASAVERACQLSGQELMGRELYIDTATATASDRQPVIGKPVEGCWFCLSNPNADTSLVASIGEECYMAVDKGAITPMHVLLVPIEHYPNTLTLSASCYAEMERYLSALQTCYASQGMDLVAFERYMKFLKTGGNHCHLNVMAIPTAAAAKARQAFESSAAANSFSFTALPAGTRGEASREALRAEVGDGEYLLIVLPGGARLVHPISRGERIAVSFGRQVIAELAGVPDRADWKTCALSPEEEQKQTEAFKALFKPYDIMQ</sequence>
<dbReference type="PANTHER" id="PTHR12072">
    <property type="entry name" value="CWF19, CELL CYCLE CONTROL PROTEIN"/>
    <property type="match status" value="1"/>
</dbReference>
<evidence type="ECO:0000313" key="3">
    <source>
        <dbReference type="EMBL" id="KAK9811513.1"/>
    </source>
</evidence>
<dbReference type="AlphaFoldDB" id="A0AAW1PSB1"/>
<dbReference type="GO" id="GO:0061632">
    <property type="term" value="F:RNA lariat debranching enzyme activator activity"/>
    <property type="evidence" value="ECO:0007669"/>
    <property type="project" value="TreeGrafter"/>
</dbReference>